<sequence length="126" mass="14290">MAEFKRQTFQLSTGKHIRLHGNSFFINRSLEIGEGFVPNIFSLFEEQSDGKTSRTVSNPHKLTSEELAELADYNIRLWLDLKDSIRSSGINNPKVFSRESIRGADGNSADPTPKYKREKPNSTKES</sequence>
<evidence type="ECO:0000256" key="1">
    <source>
        <dbReference type="SAM" id="MobiDB-lite"/>
    </source>
</evidence>
<feature type="region of interest" description="Disordered" evidence="1">
    <location>
        <begin position="86"/>
        <end position="126"/>
    </location>
</feature>
<dbReference type="OrthoDB" id="680937at2"/>
<dbReference type="Proteomes" id="UP000192796">
    <property type="component" value="Unassembled WGS sequence"/>
</dbReference>
<proteinExistence type="predicted"/>
<dbReference type="EMBL" id="LVYD01000092">
    <property type="protein sequence ID" value="OQP58849.1"/>
    <property type="molecule type" value="Genomic_DNA"/>
</dbReference>
<name>A0A1V9FKF5_9BACT</name>
<feature type="compositionally biased region" description="Basic and acidic residues" evidence="1">
    <location>
        <begin position="113"/>
        <end position="126"/>
    </location>
</feature>
<dbReference type="AlphaFoldDB" id="A0A1V9FKF5"/>
<evidence type="ECO:0000313" key="3">
    <source>
        <dbReference type="Proteomes" id="UP000192796"/>
    </source>
</evidence>
<accession>A0A1V9FKF5</accession>
<reference evidence="2 3" key="1">
    <citation type="submission" date="2016-03" db="EMBL/GenBank/DDBJ databases">
        <title>Niastella vici sp. nov., isolated from farmland soil.</title>
        <authorList>
            <person name="Chen L."/>
            <person name="Wang D."/>
            <person name="Yang S."/>
            <person name="Wang G."/>
        </authorList>
    </citation>
    <scope>NUCLEOTIDE SEQUENCE [LARGE SCALE GENOMIC DNA]</scope>
    <source>
        <strain evidence="2 3">DJ57</strain>
    </source>
</reference>
<keyword evidence="3" id="KW-1185">Reference proteome</keyword>
<comment type="caution">
    <text evidence="2">The sequence shown here is derived from an EMBL/GenBank/DDBJ whole genome shotgun (WGS) entry which is preliminary data.</text>
</comment>
<dbReference type="RefSeq" id="WP_081155140.1">
    <property type="nucleotide sequence ID" value="NZ_LVYD01000092.1"/>
</dbReference>
<protein>
    <submittedName>
        <fullName evidence="2">Uncharacterized protein</fullName>
    </submittedName>
</protein>
<evidence type="ECO:0000313" key="2">
    <source>
        <dbReference type="EMBL" id="OQP58849.1"/>
    </source>
</evidence>
<organism evidence="2 3">
    <name type="scientific">Niastella vici</name>
    <dbReference type="NCBI Taxonomy" id="1703345"/>
    <lineage>
        <taxon>Bacteria</taxon>
        <taxon>Pseudomonadati</taxon>
        <taxon>Bacteroidota</taxon>
        <taxon>Chitinophagia</taxon>
        <taxon>Chitinophagales</taxon>
        <taxon>Chitinophagaceae</taxon>
        <taxon>Niastella</taxon>
    </lineage>
</organism>
<dbReference type="STRING" id="1703345.A3860_39255"/>
<gene>
    <name evidence="2" type="ORF">A3860_39255</name>
</gene>